<name>A0AAE0K5R5_9PEZI</name>
<reference evidence="2" key="2">
    <citation type="submission" date="2023-06" db="EMBL/GenBank/DDBJ databases">
        <authorList>
            <consortium name="Lawrence Berkeley National Laboratory"/>
            <person name="Haridas S."/>
            <person name="Hensen N."/>
            <person name="Bonometti L."/>
            <person name="Westerberg I."/>
            <person name="Brannstrom I.O."/>
            <person name="Guillou S."/>
            <person name="Cros-Aarteil S."/>
            <person name="Calhoun S."/>
            <person name="Kuo A."/>
            <person name="Mondo S."/>
            <person name="Pangilinan J."/>
            <person name="Riley R."/>
            <person name="LaButti K."/>
            <person name="Andreopoulos B."/>
            <person name="Lipzen A."/>
            <person name="Chen C."/>
            <person name="Yanf M."/>
            <person name="Daum C."/>
            <person name="Ng V."/>
            <person name="Clum A."/>
            <person name="Steindorff A."/>
            <person name="Ohm R."/>
            <person name="Martin F."/>
            <person name="Silar P."/>
            <person name="Natvig D."/>
            <person name="Lalanne C."/>
            <person name="Gautier V."/>
            <person name="Ament-velasquez S.L."/>
            <person name="Kruys A."/>
            <person name="Hutchinson M.I."/>
            <person name="Powell A.J."/>
            <person name="Barry K."/>
            <person name="Miller A.N."/>
            <person name="Grigoriev I.V."/>
            <person name="Debuchy R."/>
            <person name="Gladieux P."/>
            <person name="Thoren M.H."/>
            <person name="Johannesson H."/>
        </authorList>
    </citation>
    <scope>NUCLEOTIDE SEQUENCE</scope>
    <source>
        <strain evidence="2">CBS 232.78</strain>
    </source>
</reference>
<evidence type="ECO:0000313" key="2">
    <source>
        <dbReference type="EMBL" id="KAK3370653.1"/>
    </source>
</evidence>
<feature type="domain" description="Heterokaryon incompatibility" evidence="1">
    <location>
        <begin position="43"/>
        <end position="198"/>
    </location>
</feature>
<protein>
    <submittedName>
        <fullName evidence="2">Heterokaryon incompatibility protein-domain-containing protein</fullName>
    </submittedName>
</protein>
<sequence length="617" mass="69403">MVRYDALDVDTAEIRLLELLPGERDAPIQCKLKTASLQRKPTFEALSYVWGDSTVRRPITVDFDILPVTTNLEEALRALRRLLESRTLWVDAICINQDDVGEKNTQVPLMGKIYSDATRVVAWLGPSNPAIELAVSFTHFFVEKRYTTKSLNWLKLKLIAVFSDRARAELLLAILRALEGYLEIANCPYWSRMWTYQEFVLPRDEPIAMCGKLEFRATAMGELYHLINKKLNIESLPAGLAGSEKLNAVAKQAEVVRKTTISLPPTDSGFSNLVSVSVSRDNKFLGSTTSLSTTSLYFTTMFTARRHCSEPRDRVYALYGVATEARAAYPPDYSKPVEQIFHETTAFLVNNEGWFPISLGLMNHSALPNTSYPSWVVKFNTFDPVEPKLHSSLGPSVLKSHVPRVSDDLTTLEVPAWNLGPIRVVLKFASNTSSVLLQMREIMRDPTSSWLARDTLVRNSETLLSRIARLFIACFSRKSLQEYFSADDVVDWYRAIPRDGMDDDQIEVLSQKRDITGLCVRATKEIVGMVLFTTKDRGLLGIGDHGTKEDDILTVSPRGVWKPLVLRAESDGSSEGAVGYYRLAGKAVVEGLMDEGDVDTEVVEEFMQQKLERFHIH</sequence>
<reference evidence="2" key="1">
    <citation type="journal article" date="2023" name="Mol. Phylogenet. Evol.">
        <title>Genome-scale phylogeny and comparative genomics of the fungal order Sordariales.</title>
        <authorList>
            <person name="Hensen N."/>
            <person name="Bonometti L."/>
            <person name="Westerberg I."/>
            <person name="Brannstrom I.O."/>
            <person name="Guillou S."/>
            <person name="Cros-Aarteil S."/>
            <person name="Calhoun S."/>
            <person name="Haridas S."/>
            <person name="Kuo A."/>
            <person name="Mondo S."/>
            <person name="Pangilinan J."/>
            <person name="Riley R."/>
            <person name="LaButti K."/>
            <person name="Andreopoulos B."/>
            <person name="Lipzen A."/>
            <person name="Chen C."/>
            <person name="Yan M."/>
            <person name="Daum C."/>
            <person name="Ng V."/>
            <person name="Clum A."/>
            <person name="Steindorff A."/>
            <person name="Ohm R.A."/>
            <person name="Martin F."/>
            <person name="Silar P."/>
            <person name="Natvig D.O."/>
            <person name="Lalanne C."/>
            <person name="Gautier V."/>
            <person name="Ament-Velasquez S.L."/>
            <person name="Kruys A."/>
            <person name="Hutchinson M.I."/>
            <person name="Powell A.J."/>
            <person name="Barry K."/>
            <person name="Miller A.N."/>
            <person name="Grigoriev I.V."/>
            <person name="Debuchy R."/>
            <person name="Gladieux P."/>
            <person name="Hiltunen Thoren M."/>
            <person name="Johannesson H."/>
        </authorList>
    </citation>
    <scope>NUCLEOTIDE SEQUENCE</scope>
    <source>
        <strain evidence="2">CBS 232.78</strain>
    </source>
</reference>
<dbReference type="EMBL" id="JAULSW010000009">
    <property type="protein sequence ID" value="KAK3370653.1"/>
    <property type="molecule type" value="Genomic_DNA"/>
</dbReference>
<dbReference type="PANTHER" id="PTHR24148:SF64">
    <property type="entry name" value="HETEROKARYON INCOMPATIBILITY DOMAIN-CONTAINING PROTEIN"/>
    <property type="match status" value="1"/>
</dbReference>
<dbReference type="AlphaFoldDB" id="A0AAE0K5R5"/>
<gene>
    <name evidence="2" type="ORF">B0H63DRAFT_487369</name>
</gene>
<dbReference type="PANTHER" id="PTHR24148">
    <property type="entry name" value="ANKYRIN REPEAT DOMAIN-CONTAINING PROTEIN 39 HOMOLOG-RELATED"/>
    <property type="match status" value="1"/>
</dbReference>
<organism evidence="2 3">
    <name type="scientific">Podospora didyma</name>
    <dbReference type="NCBI Taxonomy" id="330526"/>
    <lineage>
        <taxon>Eukaryota</taxon>
        <taxon>Fungi</taxon>
        <taxon>Dikarya</taxon>
        <taxon>Ascomycota</taxon>
        <taxon>Pezizomycotina</taxon>
        <taxon>Sordariomycetes</taxon>
        <taxon>Sordariomycetidae</taxon>
        <taxon>Sordariales</taxon>
        <taxon>Podosporaceae</taxon>
        <taxon>Podospora</taxon>
    </lineage>
</organism>
<accession>A0AAE0K5R5</accession>
<proteinExistence type="predicted"/>
<dbReference type="InterPro" id="IPR010730">
    <property type="entry name" value="HET"/>
</dbReference>
<evidence type="ECO:0000259" key="1">
    <source>
        <dbReference type="Pfam" id="PF06985"/>
    </source>
</evidence>
<dbReference type="InterPro" id="IPR052895">
    <property type="entry name" value="HetReg/Transcr_Mod"/>
</dbReference>
<evidence type="ECO:0000313" key="3">
    <source>
        <dbReference type="Proteomes" id="UP001285441"/>
    </source>
</evidence>
<keyword evidence="3" id="KW-1185">Reference proteome</keyword>
<dbReference type="Pfam" id="PF06985">
    <property type="entry name" value="HET"/>
    <property type="match status" value="1"/>
</dbReference>
<dbReference type="Proteomes" id="UP001285441">
    <property type="component" value="Unassembled WGS sequence"/>
</dbReference>
<comment type="caution">
    <text evidence="2">The sequence shown here is derived from an EMBL/GenBank/DDBJ whole genome shotgun (WGS) entry which is preliminary data.</text>
</comment>